<gene>
    <name evidence="2" type="ORF">PAXINDRAFT_103623</name>
</gene>
<keyword evidence="3" id="KW-1185">Reference proteome</keyword>
<dbReference type="OrthoDB" id="3266921at2759"/>
<evidence type="ECO:0000259" key="1">
    <source>
        <dbReference type="Pfam" id="PF17667"/>
    </source>
</evidence>
<dbReference type="EMBL" id="KN820700">
    <property type="protein sequence ID" value="KIJ05815.1"/>
    <property type="molecule type" value="Genomic_DNA"/>
</dbReference>
<evidence type="ECO:0000313" key="3">
    <source>
        <dbReference type="Proteomes" id="UP000053647"/>
    </source>
</evidence>
<reference evidence="3" key="2">
    <citation type="submission" date="2015-01" db="EMBL/GenBank/DDBJ databases">
        <title>Evolutionary Origins and Diversification of the Mycorrhizal Mutualists.</title>
        <authorList>
            <consortium name="DOE Joint Genome Institute"/>
            <consortium name="Mycorrhizal Genomics Consortium"/>
            <person name="Kohler A."/>
            <person name="Kuo A."/>
            <person name="Nagy L.G."/>
            <person name="Floudas D."/>
            <person name="Copeland A."/>
            <person name="Barry K.W."/>
            <person name="Cichocki N."/>
            <person name="Veneault-Fourrey C."/>
            <person name="LaButti K."/>
            <person name="Lindquist E.A."/>
            <person name="Lipzen A."/>
            <person name="Lundell T."/>
            <person name="Morin E."/>
            <person name="Murat C."/>
            <person name="Riley R."/>
            <person name="Ohm R."/>
            <person name="Sun H."/>
            <person name="Tunlid A."/>
            <person name="Henrissat B."/>
            <person name="Grigoriev I.V."/>
            <person name="Hibbett D.S."/>
            <person name="Martin F."/>
        </authorList>
    </citation>
    <scope>NUCLEOTIDE SEQUENCE [LARGE SCALE GENOMIC DNA]</scope>
    <source>
        <strain evidence="3">ATCC 200175</strain>
    </source>
</reference>
<dbReference type="Proteomes" id="UP000053647">
    <property type="component" value="Unassembled WGS sequence"/>
</dbReference>
<name>A0A0C9SU09_PAXIN</name>
<dbReference type="SUPFAM" id="SSF56112">
    <property type="entry name" value="Protein kinase-like (PK-like)"/>
    <property type="match status" value="1"/>
</dbReference>
<dbReference type="AlphaFoldDB" id="A0A0C9SU09"/>
<dbReference type="InterPro" id="IPR040976">
    <property type="entry name" value="Pkinase_fungal"/>
</dbReference>
<protein>
    <recommendedName>
        <fullName evidence="1">Fungal-type protein kinase domain-containing protein</fullName>
    </recommendedName>
</protein>
<organism evidence="2 3">
    <name type="scientific">Paxillus involutus ATCC 200175</name>
    <dbReference type="NCBI Taxonomy" id="664439"/>
    <lineage>
        <taxon>Eukaryota</taxon>
        <taxon>Fungi</taxon>
        <taxon>Dikarya</taxon>
        <taxon>Basidiomycota</taxon>
        <taxon>Agaricomycotina</taxon>
        <taxon>Agaricomycetes</taxon>
        <taxon>Agaricomycetidae</taxon>
        <taxon>Boletales</taxon>
        <taxon>Paxilineae</taxon>
        <taxon>Paxillaceae</taxon>
        <taxon>Paxillus</taxon>
    </lineage>
</organism>
<accession>A0A0C9SU09</accession>
<evidence type="ECO:0000313" key="2">
    <source>
        <dbReference type="EMBL" id="KIJ05815.1"/>
    </source>
</evidence>
<dbReference type="HOGENOM" id="CLU_1195205_0_0_1"/>
<reference evidence="2 3" key="1">
    <citation type="submission" date="2014-06" db="EMBL/GenBank/DDBJ databases">
        <authorList>
            <consortium name="DOE Joint Genome Institute"/>
            <person name="Kuo A."/>
            <person name="Kohler A."/>
            <person name="Nagy L.G."/>
            <person name="Floudas D."/>
            <person name="Copeland A."/>
            <person name="Barry K.W."/>
            <person name="Cichocki N."/>
            <person name="Veneault-Fourrey C."/>
            <person name="LaButti K."/>
            <person name="Lindquist E.A."/>
            <person name="Lipzen A."/>
            <person name="Lundell T."/>
            <person name="Morin E."/>
            <person name="Murat C."/>
            <person name="Sun H."/>
            <person name="Tunlid A."/>
            <person name="Henrissat B."/>
            <person name="Grigoriev I.V."/>
            <person name="Hibbett D.S."/>
            <person name="Martin F."/>
            <person name="Nordberg H.P."/>
            <person name="Cantor M.N."/>
            <person name="Hua S.X."/>
        </authorList>
    </citation>
    <scope>NUCLEOTIDE SEQUENCE [LARGE SCALE GENOMIC DNA]</scope>
    <source>
        <strain evidence="2 3">ATCC 200175</strain>
    </source>
</reference>
<proteinExistence type="predicted"/>
<dbReference type="Pfam" id="PF17667">
    <property type="entry name" value="Pkinase_fungal"/>
    <property type="match status" value="1"/>
</dbReference>
<dbReference type="InterPro" id="IPR011009">
    <property type="entry name" value="Kinase-like_dom_sf"/>
</dbReference>
<feature type="domain" description="Fungal-type protein kinase" evidence="1">
    <location>
        <begin position="26"/>
        <end position="173"/>
    </location>
</feature>
<dbReference type="Gene3D" id="1.10.510.10">
    <property type="entry name" value="Transferase(Phosphotransferase) domain 1"/>
    <property type="match status" value="1"/>
</dbReference>
<sequence length="232" mass="26584">MPCTCCVVTLSQKSACHETVTQVDARPFLRQAGTIQHKLHFRVLFDQVCQSIFESNSFRDVWQTLLHAVAGLKFLHLAGWVYRVLSFRNVLWHGDQGHTMEYAKRTDSAQSHEVRTGTLIFMACEVALQKYHFFRTRLYRWTFSIETDTPVRPLFRANFLHDLESLCWILIWVLHYHIDERTPVLSPEQETLCQKHFPGLSRSSRPDTPGVVNGWCGSSLAASGLFSCPIGG</sequence>